<feature type="transmembrane region" description="Helical" evidence="7">
    <location>
        <begin position="235"/>
        <end position="252"/>
    </location>
</feature>
<keyword evidence="3" id="KW-1003">Cell membrane</keyword>
<protein>
    <submittedName>
        <fullName evidence="8">Unannotated protein</fullName>
    </submittedName>
</protein>
<organism evidence="8">
    <name type="scientific">freshwater metagenome</name>
    <dbReference type="NCBI Taxonomy" id="449393"/>
    <lineage>
        <taxon>unclassified sequences</taxon>
        <taxon>metagenomes</taxon>
        <taxon>ecological metagenomes</taxon>
    </lineage>
</organism>
<evidence type="ECO:0000313" key="8">
    <source>
        <dbReference type="EMBL" id="CAB4879333.1"/>
    </source>
</evidence>
<feature type="transmembrane region" description="Helical" evidence="7">
    <location>
        <begin position="81"/>
        <end position="97"/>
    </location>
</feature>
<dbReference type="Pfam" id="PF01925">
    <property type="entry name" value="TauE"/>
    <property type="match status" value="1"/>
</dbReference>
<evidence type="ECO:0000256" key="7">
    <source>
        <dbReference type="SAM" id="Phobius"/>
    </source>
</evidence>
<evidence type="ECO:0000256" key="2">
    <source>
        <dbReference type="ARBA" id="ARBA00022448"/>
    </source>
</evidence>
<keyword evidence="6 7" id="KW-0472">Membrane</keyword>
<keyword evidence="2" id="KW-0813">Transport</keyword>
<gene>
    <name evidence="8" type="ORF">UFOPK3376_01349</name>
</gene>
<dbReference type="InterPro" id="IPR052017">
    <property type="entry name" value="TSUP"/>
</dbReference>
<accession>A0A6J7EIB3</accession>
<keyword evidence="5 7" id="KW-1133">Transmembrane helix</keyword>
<sequence length="253" mass="25954">MTDISALAHLGAGAAAVAAGAVNAIAGGGTLITFPVLTAIGIPAIRANATNTVSLCPGYIGGTYAQRTDLAGLSRGLRPQLVAAALGGLGGSILLIVTSEAVFRQIVPFLILAACSLLGFQDRLRSWLKSRARGSRSHTLLELFAVTGAAVYGGYFGAGLGIMLIAVLGLFSELAFTRLNAVKQLLSLVVNVCAAAFLVFSGRIEWTLVAVMAPASMVGGHFGGSLAGVLPPKKLRAFIIVFGVVVALIYLFR</sequence>
<dbReference type="AlphaFoldDB" id="A0A6J7EIB3"/>
<evidence type="ECO:0000256" key="1">
    <source>
        <dbReference type="ARBA" id="ARBA00004651"/>
    </source>
</evidence>
<reference evidence="8" key="1">
    <citation type="submission" date="2020-05" db="EMBL/GenBank/DDBJ databases">
        <authorList>
            <person name="Chiriac C."/>
            <person name="Salcher M."/>
            <person name="Ghai R."/>
            <person name="Kavagutti S V."/>
        </authorList>
    </citation>
    <scope>NUCLEOTIDE SEQUENCE</scope>
</reference>
<dbReference type="InterPro" id="IPR002781">
    <property type="entry name" value="TM_pro_TauE-like"/>
</dbReference>
<feature type="transmembrane region" description="Helical" evidence="7">
    <location>
        <begin position="181"/>
        <end position="200"/>
    </location>
</feature>
<proteinExistence type="predicted"/>
<name>A0A6J7EIB3_9ZZZZ</name>
<feature type="transmembrane region" description="Helical" evidence="7">
    <location>
        <begin position="140"/>
        <end position="169"/>
    </location>
</feature>
<evidence type="ECO:0000256" key="4">
    <source>
        <dbReference type="ARBA" id="ARBA00022692"/>
    </source>
</evidence>
<dbReference type="EMBL" id="CAFBLP010000029">
    <property type="protein sequence ID" value="CAB4879333.1"/>
    <property type="molecule type" value="Genomic_DNA"/>
</dbReference>
<evidence type="ECO:0000256" key="5">
    <source>
        <dbReference type="ARBA" id="ARBA00022989"/>
    </source>
</evidence>
<dbReference type="GO" id="GO:0005886">
    <property type="term" value="C:plasma membrane"/>
    <property type="evidence" value="ECO:0007669"/>
    <property type="project" value="UniProtKB-SubCell"/>
</dbReference>
<evidence type="ECO:0000256" key="3">
    <source>
        <dbReference type="ARBA" id="ARBA00022475"/>
    </source>
</evidence>
<dbReference type="PANTHER" id="PTHR30269">
    <property type="entry name" value="TRANSMEMBRANE PROTEIN YFCA"/>
    <property type="match status" value="1"/>
</dbReference>
<comment type="subcellular location">
    <subcellularLocation>
        <location evidence="1">Cell membrane</location>
        <topology evidence="1">Multi-pass membrane protein</topology>
    </subcellularLocation>
</comment>
<keyword evidence="4 7" id="KW-0812">Transmembrane</keyword>
<dbReference type="PANTHER" id="PTHR30269:SF0">
    <property type="entry name" value="MEMBRANE TRANSPORTER PROTEIN YFCA-RELATED"/>
    <property type="match status" value="1"/>
</dbReference>
<evidence type="ECO:0000256" key="6">
    <source>
        <dbReference type="ARBA" id="ARBA00023136"/>
    </source>
</evidence>